<feature type="transmembrane region" description="Helical" evidence="1">
    <location>
        <begin position="20"/>
        <end position="38"/>
    </location>
</feature>
<dbReference type="CDD" id="cd14742">
    <property type="entry name" value="PAAR_RHS"/>
    <property type="match status" value="1"/>
</dbReference>
<protein>
    <recommendedName>
        <fullName evidence="4">Zn-dependent protease</fullName>
    </recommendedName>
</protein>
<evidence type="ECO:0008006" key="4">
    <source>
        <dbReference type="Google" id="ProtNLM"/>
    </source>
</evidence>
<organism evidence="2 3">
    <name type="scientific">Massilia genomosp. 1</name>
    <dbReference type="NCBI Taxonomy" id="2609280"/>
    <lineage>
        <taxon>Bacteria</taxon>
        <taxon>Pseudomonadati</taxon>
        <taxon>Pseudomonadota</taxon>
        <taxon>Betaproteobacteria</taxon>
        <taxon>Burkholderiales</taxon>
        <taxon>Oxalobacteraceae</taxon>
        <taxon>Telluria group</taxon>
        <taxon>Massilia</taxon>
    </lineage>
</organism>
<dbReference type="RefSeq" id="WP_167240901.1">
    <property type="nucleotide sequence ID" value="NZ_WHJF01000183.1"/>
</dbReference>
<sequence length="383" mass="39767">MPKAARALDPIGHAPVVSSLLKGLLVGAAIALVAVAVIGTGGLAALALVGAGAAAGAAIGTAISGMTGGAEVCGNIVAPCSTNVFINGKGAARANIDAAICSRHSSGPYRIASGSGTVYINGQPAARVSDTIACSAVITDGSGNVFIGGGMSAPPHPILKTSDNDVIKGTMFPVDYASAFIDEENKEIHLEILMDYAVPNIGSRALGLTSKVTPEEFKKYVELTNAGLEKHWSRSVMLNGVEYQMKVTGKMSSDGMPLTLANPGLKILGDKSRRSRNPHPVLSGNLYRTPLQNDAEYGAVAAHEIGHGFLSDAFGIHYSWTHEGTSTMNGEENANAPLEPMEGPVPLMPYSRKNHSAKNVAERTLASEEDARTIIALASRRNK</sequence>
<reference evidence="2 3" key="1">
    <citation type="submission" date="2019-10" db="EMBL/GenBank/DDBJ databases">
        <title>Taxonomy of Antarctic Massilia spp.: description of Massilia rubra sp. nov., Massilia aquatica sp. nov., Massilia mucilaginosa sp. nov., Massilia frigida sp. nov. isolated from streams, lakes and regoliths.</title>
        <authorList>
            <person name="Holochova P."/>
            <person name="Sedlacek I."/>
            <person name="Kralova S."/>
            <person name="Maslanova I."/>
            <person name="Busse H.-J."/>
            <person name="Stankova E."/>
            <person name="Vrbovska V."/>
            <person name="Kovarovic V."/>
            <person name="Bartak M."/>
            <person name="Svec P."/>
            <person name="Pantucek R."/>
        </authorList>
    </citation>
    <scope>NUCLEOTIDE SEQUENCE [LARGE SCALE GENOMIC DNA]</scope>
    <source>
        <strain evidence="2 3">CCM 8694</strain>
    </source>
</reference>
<dbReference type="Pfam" id="PF05488">
    <property type="entry name" value="PAAR_motif"/>
    <property type="match status" value="1"/>
</dbReference>
<evidence type="ECO:0000313" key="3">
    <source>
        <dbReference type="Proteomes" id="UP000610594"/>
    </source>
</evidence>
<gene>
    <name evidence="2" type="ORF">F1735_32050</name>
</gene>
<name>A0ABX0N386_9BURK</name>
<keyword evidence="1" id="KW-1133">Transmembrane helix</keyword>
<dbReference type="InterPro" id="IPR008727">
    <property type="entry name" value="PAAR_motif"/>
</dbReference>
<feature type="transmembrane region" description="Helical" evidence="1">
    <location>
        <begin position="45"/>
        <end position="66"/>
    </location>
</feature>
<keyword evidence="3" id="KW-1185">Reference proteome</keyword>
<dbReference type="Proteomes" id="UP000610594">
    <property type="component" value="Unassembled WGS sequence"/>
</dbReference>
<comment type="caution">
    <text evidence="2">The sequence shown here is derived from an EMBL/GenBank/DDBJ whole genome shotgun (WGS) entry which is preliminary data.</text>
</comment>
<keyword evidence="1" id="KW-0472">Membrane</keyword>
<accession>A0ABX0N386</accession>
<evidence type="ECO:0000256" key="1">
    <source>
        <dbReference type="SAM" id="Phobius"/>
    </source>
</evidence>
<keyword evidence="1" id="KW-0812">Transmembrane</keyword>
<proteinExistence type="predicted"/>
<dbReference type="EMBL" id="WHJF01000183">
    <property type="protein sequence ID" value="NHZ66861.1"/>
    <property type="molecule type" value="Genomic_DNA"/>
</dbReference>
<dbReference type="Gene3D" id="2.60.200.60">
    <property type="match status" value="1"/>
</dbReference>
<evidence type="ECO:0000313" key="2">
    <source>
        <dbReference type="EMBL" id="NHZ66861.1"/>
    </source>
</evidence>